<organism evidence="2">
    <name type="scientific">marine metagenome</name>
    <dbReference type="NCBI Taxonomy" id="408172"/>
    <lineage>
        <taxon>unclassified sequences</taxon>
        <taxon>metagenomes</taxon>
        <taxon>ecological metagenomes</taxon>
    </lineage>
</organism>
<name>A0A382VYM7_9ZZZZ</name>
<feature type="region of interest" description="Disordered" evidence="1">
    <location>
        <begin position="1"/>
        <end position="104"/>
    </location>
</feature>
<feature type="non-terminal residue" evidence="2">
    <location>
        <position position="246"/>
    </location>
</feature>
<feature type="compositionally biased region" description="Basic and acidic residues" evidence="1">
    <location>
        <begin position="34"/>
        <end position="48"/>
    </location>
</feature>
<evidence type="ECO:0000313" key="2">
    <source>
        <dbReference type="EMBL" id="SVD51706.1"/>
    </source>
</evidence>
<sequence length="246" mass="28339">MAEEEKQEQNQNDGIFGSYENIHGAAKAVESLEPEYKPREHQPDKETAVESESGEQEDTVENIEEPEPEQPEDDSEYFDVDGNSVSFNELKAGYTRDRGNTQQAQTLVEDKQKMAQGQNYLMQQSQQYVQALEALNKRLGDRVEAVDNTELERLRTEDPMEYFAKRDELRDTEAEQKRVQESIGIEHQKQAQEYQAHHTELLQREANALKNKLPEWSDPKKGQALRDQLKGYAKTQGYKDEEVSGI</sequence>
<protein>
    <submittedName>
        <fullName evidence="2">Uncharacterized protein</fullName>
    </submittedName>
</protein>
<dbReference type="AlphaFoldDB" id="A0A382VYM7"/>
<accession>A0A382VYM7</accession>
<evidence type="ECO:0000256" key="1">
    <source>
        <dbReference type="SAM" id="MobiDB-lite"/>
    </source>
</evidence>
<proteinExistence type="predicted"/>
<reference evidence="2" key="1">
    <citation type="submission" date="2018-05" db="EMBL/GenBank/DDBJ databases">
        <authorList>
            <person name="Lanie J.A."/>
            <person name="Ng W.-L."/>
            <person name="Kazmierczak K.M."/>
            <person name="Andrzejewski T.M."/>
            <person name="Davidsen T.M."/>
            <person name="Wayne K.J."/>
            <person name="Tettelin H."/>
            <person name="Glass J.I."/>
            <person name="Rusch D."/>
            <person name="Podicherti R."/>
            <person name="Tsui H.-C.T."/>
            <person name="Winkler M.E."/>
        </authorList>
    </citation>
    <scope>NUCLEOTIDE SEQUENCE</scope>
</reference>
<dbReference type="EMBL" id="UINC01155699">
    <property type="protein sequence ID" value="SVD51706.1"/>
    <property type="molecule type" value="Genomic_DNA"/>
</dbReference>
<gene>
    <name evidence="2" type="ORF">METZ01_LOCUS404560</name>
</gene>
<feature type="compositionally biased region" description="Acidic residues" evidence="1">
    <location>
        <begin position="52"/>
        <end position="79"/>
    </location>
</feature>